<protein>
    <recommendedName>
        <fullName evidence="3">TerD domain-containing protein</fullName>
    </recommendedName>
</protein>
<keyword evidence="5" id="KW-1185">Reference proteome</keyword>
<evidence type="ECO:0000313" key="5">
    <source>
        <dbReference type="Proteomes" id="UP000188169"/>
    </source>
</evidence>
<dbReference type="Pfam" id="PF02342">
    <property type="entry name" value="TerD"/>
    <property type="match status" value="1"/>
</dbReference>
<evidence type="ECO:0000256" key="2">
    <source>
        <dbReference type="SAM" id="MobiDB-lite"/>
    </source>
</evidence>
<dbReference type="PANTHER" id="PTHR32097">
    <property type="entry name" value="CAMP-BINDING PROTEIN 1-RELATED"/>
    <property type="match status" value="1"/>
</dbReference>
<dbReference type="Gene3D" id="2.60.60.30">
    <property type="entry name" value="sav2460 like domains"/>
    <property type="match status" value="1"/>
</dbReference>
<organism evidence="4 5">
    <name type="scientific">Psychrobacter pasteurii</name>
    <dbReference type="NCBI Taxonomy" id="1945520"/>
    <lineage>
        <taxon>Bacteria</taxon>
        <taxon>Pseudomonadati</taxon>
        <taxon>Pseudomonadota</taxon>
        <taxon>Gammaproteobacteria</taxon>
        <taxon>Moraxellales</taxon>
        <taxon>Moraxellaceae</taxon>
        <taxon>Psychrobacter</taxon>
    </lineage>
</organism>
<dbReference type="GO" id="GO:0046690">
    <property type="term" value="P:response to tellurium ion"/>
    <property type="evidence" value="ECO:0007669"/>
    <property type="project" value="UniProtKB-KW"/>
</dbReference>
<sequence>MASTTQRPTQTVDSGSTHPASTTLPVSHLLSELPIQGSTLLFGLNFKYTKVMKKGLINRLKKNKTTLDVDLSCVLFDKQLQVVDKVWFKQLRDSSEAIRHRGDSLNGKDRGAAAQIDRNVDVETIELRLARLPETVCHIALVVSSYNGYPIRQVERGNLYLSDDEGSEVYSTDLTLIANDSAALCVAILSRELGEWRYTQKDLPLSSYEMDKMVEQIQRDLSRIYG</sequence>
<name>A0A1R4EHJ3_9GAMM</name>
<dbReference type="AlphaFoldDB" id="A0A1R4EHJ3"/>
<evidence type="ECO:0000259" key="3">
    <source>
        <dbReference type="Pfam" id="PF02342"/>
    </source>
</evidence>
<keyword evidence="1" id="KW-0778">Tellurium resistance</keyword>
<feature type="domain" description="TerD" evidence="3">
    <location>
        <begin position="61"/>
        <end position="198"/>
    </location>
</feature>
<dbReference type="InterPro" id="IPR051324">
    <property type="entry name" value="Stress/Tellurium_Resist"/>
</dbReference>
<feature type="region of interest" description="Disordered" evidence="2">
    <location>
        <begin position="1"/>
        <end position="23"/>
    </location>
</feature>
<gene>
    <name evidence="4" type="ORF">A1019T_01864</name>
</gene>
<reference evidence="5" key="1">
    <citation type="submission" date="2017-02" db="EMBL/GenBank/DDBJ databases">
        <authorList>
            <person name="Mornico D."/>
        </authorList>
    </citation>
    <scope>NUCLEOTIDE SEQUENCE [LARGE SCALE GENOMIC DNA]</scope>
</reference>
<dbReference type="CDD" id="cd06974">
    <property type="entry name" value="TerD_like"/>
    <property type="match status" value="1"/>
</dbReference>
<accession>A0A1R4EHJ3</accession>
<evidence type="ECO:0000313" key="4">
    <source>
        <dbReference type="EMBL" id="SJM37879.1"/>
    </source>
</evidence>
<proteinExistence type="predicted"/>
<evidence type="ECO:0000256" key="1">
    <source>
        <dbReference type="ARBA" id="ARBA00022686"/>
    </source>
</evidence>
<dbReference type="EMBL" id="FUGD01000109">
    <property type="protein sequence ID" value="SJM37879.1"/>
    <property type="molecule type" value="Genomic_DNA"/>
</dbReference>
<dbReference type="Proteomes" id="UP000188169">
    <property type="component" value="Unassembled WGS sequence"/>
</dbReference>
<dbReference type="STRING" id="1945520.A1019T_01864"/>
<dbReference type="InterPro" id="IPR003325">
    <property type="entry name" value="TerD"/>
</dbReference>
<dbReference type="RefSeq" id="WP_077449255.1">
    <property type="nucleotide sequence ID" value="NZ_FUGD01000109.1"/>
</dbReference>
<dbReference type="PANTHER" id="PTHR32097:SF17">
    <property type="entry name" value="CAMP-BINDING PROTEIN 1-RELATED"/>
    <property type="match status" value="1"/>
</dbReference>